<reference evidence="2" key="1">
    <citation type="submission" date="2020-02" db="EMBL/GenBank/DDBJ databases">
        <authorList>
            <person name="Meier V. D."/>
        </authorList>
    </citation>
    <scope>NUCLEOTIDE SEQUENCE</scope>
    <source>
        <strain evidence="2">AVDCRST_MAG08</strain>
    </source>
</reference>
<accession>A0A6J4J3B3</accession>
<feature type="compositionally biased region" description="Low complexity" evidence="1">
    <location>
        <begin position="80"/>
        <end position="96"/>
    </location>
</feature>
<feature type="compositionally biased region" description="Basic residues" evidence="1">
    <location>
        <begin position="11"/>
        <end position="26"/>
    </location>
</feature>
<proteinExistence type="predicted"/>
<organism evidence="2">
    <name type="scientific">uncultured Acetobacteraceae bacterium</name>
    <dbReference type="NCBI Taxonomy" id="169975"/>
    <lineage>
        <taxon>Bacteria</taxon>
        <taxon>Pseudomonadati</taxon>
        <taxon>Pseudomonadota</taxon>
        <taxon>Alphaproteobacteria</taxon>
        <taxon>Acetobacterales</taxon>
        <taxon>Acetobacteraceae</taxon>
        <taxon>environmental samples</taxon>
    </lineage>
</organism>
<feature type="region of interest" description="Disordered" evidence="1">
    <location>
        <begin position="57"/>
        <end position="145"/>
    </location>
</feature>
<evidence type="ECO:0000256" key="1">
    <source>
        <dbReference type="SAM" id="MobiDB-lite"/>
    </source>
</evidence>
<feature type="compositionally biased region" description="Basic residues" evidence="1">
    <location>
        <begin position="57"/>
        <end position="79"/>
    </location>
</feature>
<feature type="compositionally biased region" description="Basic residues" evidence="1">
    <location>
        <begin position="175"/>
        <end position="184"/>
    </location>
</feature>
<gene>
    <name evidence="2" type="ORF">AVDCRST_MAG08-3063</name>
</gene>
<name>A0A6J4J3B3_9PROT</name>
<dbReference type="EMBL" id="CADCTG010000227">
    <property type="protein sequence ID" value="CAA9268364.1"/>
    <property type="molecule type" value="Genomic_DNA"/>
</dbReference>
<evidence type="ECO:0000313" key="2">
    <source>
        <dbReference type="EMBL" id="CAA9268364.1"/>
    </source>
</evidence>
<feature type="region of interest" description="Disordered" evidence="1">
    <location>
        <begin position="1"/>
        <end position="45"/>
    </location>
</feature>
<sequence length="233" mass="25581">GAPLPVGADSRRRRRAERLRRARLRGRRDADRPRRPQQGQALRARFRAECGDLRLRRFQARRSRGHVQGRGRGTRRSPRGRGVQPERAGARPAGRSRPGRRGERARRFGLRRLPRGPGGGAADAAEGAGRGAVHRRVREREGLPGLRRLRHGQVRAARAGAEHGARAGAQGHPRGALRHRRRHPQFAAAGRGRLAGQHAGPGRDRAELPPRARTGPQRLDLGDRAAALGGEVL</sequence>
<feature type="region of interest" description="Disordered" evidence="1">
    <location>
        <begin position="158"/>
        <end position="233"/>
    </location>
</feature>
<dbReference type="AlphaFoldDB" id="A0A6J4J3B3"/>
<feature type="non-terminal residue" evidence="2">
    <location>
        <position position="1"/>
    </location>
</feature>
<feature type="compositionally biased region" description="Basic and acidic residues" evidence="1">
    <location>
        <begin position="201"/>
        <end position="210"/>
    </location>
</feature>
<protein>
    <submittedName>
        <fullName evidence="2">Short-chain dehydrogenase, associated with 2-hydroxychromene-2-carboxylate isomerase family protein</fullName>
    </submittedName>
</protein>
<feature type="non-terminal residue" evidence="2">
    <location>
        <position position="233"/>
    </location>
</feature>